<gene>
    <name evidence="2" type="ORF">H8K32_13435</name>
</gene>
<reference evidence="2" key="1">
    <citation type="submission" date="2020-08" db="EMBL/GenBank/DDBJ databases">
        <title>Novel species isolated from subtropical streams in China.</title>
        <authorList>
            <person name="Lu H."/>
        </authorList>
    </citation>
    <scope>NUCLEOTIDE SEQUENCE</scope>
    <source>
        <strain evidence="2">KACC 12607</strain>
    </source>
</reference>
<name>A0A923HEK2_9BURK</name>
<evidence type="ECO:0008006" key="4">
    <source>
        <dbReference type="Google" id="ProtNLM"/>
    </source>
</evidence>
<dbReference type="EMBL" id="JACOFV010000012">
    <property type="protein sequence ID" value="MBC3863107.1"/>
    <property type="molecule type" value="Genomic_DNA"/>
</dbReference>
<dbReference type="InterPro" id="IPR031876">
    <property type="entry name" value="DUF4760"/>
</dbReference>
<protein>
    <recommendedName>
        <fullName evidence="4">DUF4760 domain-containing protein</fullName>
    </recommendedName>
</protein>
<keyword evidence="1" id="KW-0812">Transmembrane</keyword>
<evidence type="ECO:0000313" key="3">
    <source>
        <dbReference type="Proteomes" id="UP000634011"/>
    </source>
</evidence>
<dbReference type="Pfam" id="PF15956">
    <property type="entry name" value="DUF4760"/>
    <property type="match status" value="1"/>
</dbReference>
<feature type="transmembrane region" description="Helical" evidence="1">
    <location>
        <begin position="12"/>
        <end position="31"/>
    </location>
</feature>
<proteinExistence type="predicted"/>
<comment type="caution">
    <text evidence="2">The sequence shown here is derived from an EMBL/GenBank/DDBJ whole genome shotgun (WGS) entry which is preliminary data.</text>
</comment>
<accession>A0A923HEK2</accession>
<keyword evidence="1" id="KW-1133">Transmembrane helix</keyword>
<evidence type="ECO:0000256" key="1">
    <source>
        <dbReference type="SAM" id="Phobius"/>
    </source>
</evidence>
<evidence type="ECO:0000313" key="2">
    <source>
        <dbReference type="EMBL" id="MBC3863107.1"/>
    </source>
</evidence>
<dbReference type="RefSeq" id="WP_186913052.1">
    <property type="nucleotide sequence ID" value="NZ_JACOFV010000012.1"/>
</dbReference>
<keyword evidence="3" id="KW-1185">Reference proteome</keyword>
<sequence length="189" mass="22013">MFTDLNSLSTWGSIGAAFFAFCTVIVSVCQIKANNRVANASIESQKEMTRLNLTMQFIDKYDSPHIREKRRELAKHLMQEREYGRVNKTGIYIAGVEYVIDILESVGILYQRGWLDNSLVYNSFSYPVMQWWYALEGYIIEGRDAGIAEYYDKFQFLAQTFINREEAQRMMTVESKDKELSEFLQSEIS</sequence>
<dbReference type="Proteomes" id="UP000634011">
    <property type="component" value="Unassembled WGS sequence"/>
</dbReference>
<organism evidence="2 3">
    <name type="scientific">Undibacterium jejuense</name>
    <dbReference type="NCBI Taxonomy" id="1344949"/>
    <lineage>
        <taxon>Bacteria</taxon>
        <taxon>Pseudomonadati</taxon>
        <taxon>Pseudomonadota</taxon>
        <taxon>Betaproteobacteria</taxon>
        <taxon>Burkholderiales</taxon>
        <taxon>Oxalobacteraceae</taxon>
        <taxon>Undibacterium</taxon>
    </lineage>
</organism>
<dbReference type="AlphaFoldDB" id="A0A923HEK2"/>
<keyword evidence="1" id="KW-0472">Membrane</keyword>